<protein>
    <recommendedName>
        <fullName evidence="3">F-box domain-containing protein</fullName>
    </recommendedName>
</protein>
<evidence type="ECO:0008006" key="3">
    <source>
        <dbReference type="Google" id="ProtNLM"/>
    </source>
</evidence>
<evidence type="ECO:0000313" key="1">
    <source>
        <dbReference type="EMBL" id="KAF2867806.1"/>
    </source>
</evidence>
<name>A0A7C8I2T2_9PLEO</name>
<sequence>MSVYGQDSLRFTALPTELLLRVYEELPSFSDALNLRASCHTLLDIWTDHRNTIAKGIVIDRIYCYRHARQLLAEQWFHPRMWRPKLDTDRRHKGALVQQNDLSDSDLFALDQNAKRIEQIIKAIEREVIPGLSVDGLPKSKKHTIYGGADVHPANLTQTERLRVVRACYQLWHLSLFDEKHVVQKHICSMRPRELFYFNELGNCIILMGFETRITGSLMDCAKGLMVAFIRLCDEYYGGRRPELPRDRASKYMVVVWDHWQDNLKSLVCGRPMSDLRRDAQGEKLEHLWDYEEGDELLVVDD</sequence>
<comment type="caution">
    <text evidence="1">The sequence shown here is derived from an EMBL/GenBank/DDBJ whole genome shotgun (WGS) entry which is preliminary data.</text>
</comment>
<dbReference type="OrthoDB" id="3713270at2759"/>
<dbReference type="EMBL" id="JAADJZ010000022">
    <property type="protein sequence ID" value="KAF2867806.1"/>
    <property type="molecule type" value="Genomic_DNA"/>
</dbReference>
<reference evidence="1 2" key="1">
    <citation type="submission" date="2020-01" db="EMBL/GenBank/DDBJ databases">
        <authorList>
            <consortium name="DOE Joint Genome Institute"/>
            <person name="Haridas S."/>
            <person name="Albert R."/>
            <person name="Binder M."/>
            <person name="Bloem J."/>
            <person name="Labutti K."/>
            <person name="Salamov A."/>
            <person name="Andreopoulos B."/>
            <person name="Baker S.E."/>
            <person name="Barry K."/>
            <person name="Bills G."/>
            <person name="Bluhm B.H."/>
            <person name="Cannon C."/>
            <person name="Castanera R."/>
            <person name="Culley D.E."/>
            <person name="Daum C."/>
            <person name="Ezra D."/>
            <person name="Gonzalez J.B."/>
            <person name="Henrissat B."/>
            <person name="Kuo A."/>
            <person name="Liang C."/>
            <person name="Lipzen A."/>
            <person name="Lutzoni F."/>
            <person name="Magnuson J."/>
            <person name="Mondo S."/>
            <person name="Nolan M."/>
            <person name="Ohm R."/>
            <person name="Pangilinan J."/>
            <person name="Park H.-J.H."/>
            <person name="Ramirez L."/>
            <person name="Alfaro M."/>
            <person name="Sun H."/>
            <person name="Tritt A."/>
            <person name="Yoshinaga Y."/>
            <person name="Zwiers L.-H.L."/>
            <person name="Turgeon B.G."/>
            <person name="Goodwin S.B."/>
            <person name="Spatafora J.W."/>
            <person name="Crous P.W."/>
            <person name="Grigoriev I.V."/>
        </authorList>
    </citation>
    <scope>NUCLEOTIDE SEQUENCE [LARGE SCALE GENOMIC DNA]</scope>
    <source>
        <strain evidence="1 2">CBS 611.86</strain>
    </source>
</reference>
<accession>A0A7C8I2T2</accession>
<dbReference type="Proteomes" id="UP000481861">
    <property type="component" value="Unassembled WGS sequence"/>
</dbReference>
<proteinExistence type="predicted"/>
<keyword evidence="2" id="KW-1185">Reference proteome</keyword>
<evidence type="ECO:0000313" key="2">
    <source>
        <dbReference type="Proteomes" id="UP000481861"/>
    </source>
</evidence>
<gene>
    <name evidence="1" type="ORF">BDV95DRAFT_597996</name>
</gene>
<dbReference type="AlphaFoldDB" id="A0A7C8I2T2"/>
<organism evidence="1 2">
    <name type="scientific">Massariosphaeria phaeospora</name>
    <dbReference type="NCBI Taxonomy" id="100035"/>
    <lineage>
        <taxon>Eukaryota</taxon>
        <taxon>Fungi</taxon>
        <taxon>Dikarya</taxon>
        <taxon>Ascomycota</taxon>
        <taxon>Pezizomycotina</taxon>
        <taxon>Dothideomycetes</taxon>
        <taxon>Pleosporomycetidae</taxon>
        <taxon>Pleosporales</taxon>
        <taxon>Pleosporales incertae sedis</taxon>
        <taxon>Massariosphaeria</taxon>
    </lineage>
</organism>